<organism evidence="1 2">
    <name type="scientific">Leptospira kirschneri serovar Bulgarica str. Nikolaevo</name>
    <dbReference type="NCBI Taxonomy" id="1240687"/>
    <lineage>
        <taxon>Bacteria</taxon>
        <taxon>Pseudomonadati</taxon>
        <taxon>Spirochaetota</taxon>
        <taxon>Spirochaetia</taxon>
        <taxon>Leptospirales</taxon>
        <taxon>Leptospiraceae</taxon>
        <taxon>Leptospira</taxon>
    </lineage>
</organism>
<protein>
    <submittedName>
        <fullName evidence="1">Uncharacterized protein</fullName>
    </submittedName>
</protein>
<reference evidence="1 2" key="1">
    <citation type="submission" date="2013-01" db="EMBL/GenBank/DDBJ databases">
        <authorList>
            <person name="Harkins D.M."/>
            <person name="Durkin A.S."/>
            <person name="Brinkac L.M."/>
            <person name="Haft D.H."/>
            <person name="Selengut J.D."/>
            <person name="Sanka R."/>
            <person name="DePew J."/>
            <person name="Purushe J."/>
            <person name="Galloway R.L."/>
            <person name="Vinetz J.M."/>
            <person name="Sutton G.G."/>
            <person name="Nierman W.C."/>
            <person name="Fouts D.E."/>
        </authorList>
    </citation>
    <scope>NUCLEOTIDE SEQUENCE [LARGE SCALE GENOMIC DNA]</scope>
    <source>
        <strain evidence="1 2">Nikolaevo</strain>
    </source>
</reference>
<proteinExistence type="predicted"/>
<dbReference type="AlphaFoldDB" id="M6FFG3"/>
<evidence type="ECO:0000313" key="1">
    <source>
        <dbReference type="EMBL" id="EMK24809.1"/>
    </source>
</evidence>
<dbReference type="Proteomes" id="UP000011980">
    <property type="component" value="Unassembled WGS sequence"/>
</dbReference>
<sequence length="45" mass="5416">MEKLKYNIFFKKVVHSRIDTISVESSFKKRKLTRKESMRGTLAKR</sequence>
<name>M6FFG3_9LEPT</name>
<accession>M6FFG3</accession>
<dbReference type="EMBL" id="ANCE01000083">
    <property type="protein sequence ID" value="EMK24809.1"/>
    <property type="molecule type" value="Genomic_DNA"/>
</dbReference>
<gene>
    <name evidence="1" type="ORF">LEP1GSC008_2133</name>
</gene>
<comment type="caution">
    <text evidence="1">The sequence shown here is derived from an EMBL/GenBank/DDBJ whole genome shotgun (WGS) entry which is preliminary data.</text>
</comment>
<dbReference type="PATRIC" id="fig|1240687.3.peg.1613"/>
<evidence type="ECO:0000313" key="2">
    <source>
        <dbReference type="Proteomes" id="UP000011980"/>
    </source>
</evidence>